<keyword evidence="4" id="KW-0206">Cytoskeleton</keyword>
<comment type="subcellular location">
    <subcellularLocation>
        <location evidence="1">Cytoplasm</location>
        <location evidence="1">Cytoskeleton</location>
    </subcellularLocation>
</comment>
<dbReference type="GO" id="GO:0005819">
    <property type="term" value="C:spindle"/>
    <property type="evidence" value="ECO:0007669"/>
    <property type="project" value="TreeGrafter"/>
</dbReference>
<evidence type="ECO:0000313" key="6">
    <source>
        <dbReference type="EMBL" id="OMO91222.1"/>
    </source>
</evidence>
<evidence type="ECO:0000256" key="2">
    <source>
        <dbReference type="ARBA" id="ARBA00006187"/>
    </source>
</evidence>
<sequence>MAYKIWDEVGEADEERDTVLLELEEERLKVYTRKVNKAKECRTKLQRDIAIGKKEISNICASIGHQNPVHHHLKLGGNLKEELETIKPLLDDMRTRKVDRISQFAGVLDQIQKISNEIVDLKEQSGNEGLVDENNLSLSRLEELQRELHKLQIDKINRLNQVQDHLNTINSLCTVLGEDLKEIVCRIHPTLDDPNGAKDVSNNTIARLADQIESLKELKIERMQKIKGLATALLELWHLMDTPVDEKEMFQNVTSQIAASEHEITEPNVLSIKSIQNVRTRTLF</sequence>
<keyword evidence="7" id="KW-1185">Reference proteome</keyword>
<dbReference type="STRING" id="93759.A0A1R3J8Q4"/>
<dbReference type="InterPro" id="IPR007145">
    <property type="entry name" value="MAP65_Ase1_PRC1"/>
</dbReference>
<reference evidence="7" key="1">
    <citation type="submission" date="2013-09" db="EMBL/GenBank/DDBJ databases">
        <title>Corchorus olitorius genome sequencing.</title>
        <authorList>
            <person name="Alam M."/>
            <person name="Haque M.S."/>
            <person name="Islam M.S."/>
            <person name="Emdad E.M."/>
            <person name="Islam M.M."/>
            <person name="Ahmed B."/>
            <person name="Halim A."/>
            <person name="Hossen Q.M.M."/>
            <person name="Hossain M.Z."/>
            <person name="Ahmed R."/>
            <person name="Khan M.M."/>
            <person name="Islam R."/>
            <person name="Rashid M.M."/>
            <person name="Khan S.A."/>
            <person name="Rahman M.S."/>
            <person name="Alam M."/>
            <person name="Yahiya A.S."/>
            <person name="Khan M.S."/>
            <person name="Azam M.S."/>
            <person name="Haque T."/>
            <person name="Lashkar M.Z.H."/>
            <person name="Akhand A.I."/>
            <person name="Morshed G."/>
            <person name="Roy S."/>
            <person name="Uddin K.S."/>
            <person name="Rabeya T."/>
            <person name="Hossain A.S."/>
            <person name="Chowdhury A."/>
            <person name="Snigdha A.R."/>
            <person name="Mortoza M.S."/>
            <person name="Matin S.A."/>
            <person name="Hoque S.M.E."/>
            <person name="Islam M.K."/>
            <person name="Roy D.K."/>
            <person name="Haider R."/>
            <person name="Moosa M.M."/>
            <person name="Elias S.M."/>
            <person name="Hasan A.M."/>
            <person name="Jahan S."/>
            <person name="Shafiuddin M."/>
            <person name="Mahmood N."/>
            <person name="Shommy N.S."/>
        </authorList>
    </citation>
    <scope>NUCLEOTIDE SEQUENCE [LARGE SCALE GENOMIC DNA]</scope>
    <source>
        <strain evidence="7">cv. O-4</strain>
    </source>
</reference>
<proteinExistence type="inferred from homology"/>
<name>A0A1R3J8Q4_9ROSI</name>
<feature type="coiled-coil region" evidence="5">
    <location>
        <begin position="104"/>
        <end position="161"/>
    </location>
</feature>
<dbReference type="GO" id="GO:0005874">
    <property type="term" value="C:microtubule"/>
    <property type="evidence" value="ECO:0007669"/>
    <property type="project" value="UniProtKB-KW"/>
</dbReference>
<accession>A0A1R3J8Q4</accession>
<dbReference type="GO" id="GO:0005737">
    <property type="term" value="C:cytoplasm"/>
    <property type="evidence" value="ECO:0007669"/>
    <property type="project" value="TreeGrafter"/>
</dbReference>
<dbReference type="GO" id="GO:0000226">
    <property type="term" value="P:microtubule cytoskeleton organization"/>
    <property type="evidence" value="ECO:0007669"/>
    <property type="project" value="InterPro"/>
</dbReference>
<keyword evidence="3" id="KW-0493">Microtubule</keyword>
<protein>
    <submittedName>
        <fullName evidence="6">Microtubule-associated protein, MAP65/Ase1/PRC1</fullName>
    </submittedName>
</protein>
<evidence type="ECO:0000256" key="3">
    <source>
        <dbReference type="ARBA" id="ARBA00022701"/>
    </source>
</evidence>
<dbReference type="GO" id="GO:0008017">
    <property type="term" value="F:microtubule binding"/>
    <property type="evidence" value="ECO:0007669"/>
    <property type="project" value="InterPro"/>
</dbReference>
<comment type="caution">
    <text evidence="6">The sequence shown here is derived from an EMBL/GenBank/DDBJ whole genome shotgun (WGS) entry which is preliminary data.</text>
</comment>
<dbReference type="AlphaFoldDB" id="A0A1R3J8Q4"/>
<dbReference type="PANTHER" id="PTHR19321:SF50">
    <property type="entry name" value="65-KDA MICROTUBULE-ASSOCIATED PROTEIN 4-LIKE"/>
    <property type="match status" value="1"/>
</dbReference>
<evidence type="ECO:0000313" key="7">
    <source>
        <dbReference type="Proteomes" id="UP000187203"/>
    </source>
</evidence>
<dbReference type="Pfam" id="PF03999">
    <property type="entry name" value="MAP65_ASE1"/>
    <property type="match status" value="1"/>
</dbReference>
<dbReference type="OrthoDB" id="1749859at2759"/>
<keyword evidence="5" id="KW-0175">Coiled coil</keyword>
<evidence type="ECO:0000256" key="4">
    <source>
        <dbReference type="ARBA" id="ARBA00023212"/>
    </source>
</evidence>
<dbReference type="PANTHER" id="PTHR19321">
    <property type="entry name" value="PROTEIN REGULATOR OF CYTOKINESIS 1 PRC1-RELATED"/>
    <property type="match status" value="1"/>
</dbReference>
<organism evidence="6 7">
    <name type="scientific">Corchorus olitorius</name>
    <dbReference type="NCBI Taxonomy" id="93759"/>
    <lineage>
        <taxon>Eukaryota</taxon>
        <taxon>Viridiplantae</taxon>
        <taxon>Streptophyta</taxon>
        <taxon>Embryophyta</taxon>
        <taxon>Tracheophyta</taxon>
        <taxon>Spermatophyta</taxon>
        <taxon>Magnoliopsida</taxon>
        <taxon>eudicotyledons</taxon>
        <taxon>Gunneridae</taxon>
        <taxon>Pentapetalae</taxon>
        <taxon>rosids</taxon>
        <taxon>malvids</taxon>
        <taxon>Malvales</taxon>
        <taxon>Malvaceae</taxon>
        <taxon>Grewioideae</taxon>
        <taxon>Apeibeae</taxon>
        <taxon>Corchorus</taxon>
    </lineage>
</organism>
<dbReference type="Proteomes" id="UP000187203">
    <property type="component" value="Unassembled WGS sequence"/>
</dbReference>
<dbReference type="EMBL" id="AWUE01016472">
    <property type="protein sequence ID" value="OMO91222.1"/>
    <property type="molecule type" value="Genomic_DNA"/>
</dbReference>
<gene>
    <name evidence="6" type="ORF">COLO4_18532</name>
</gene>
<keyword evidence="4" id="KW-0963">Cytoplasm</keyword>
<evidence type="ECO:0000256" key="5">
    <source>
        <dbReference type="SAM" id="Coils"/>
    </source>
</evidence>
<evidence type="ECO:0000256" key="1">
    <source>
        <dbReference type="ARBA" id="ARBA00004245"/>
    </source>
</evidence>
<comment type="similarity">
    <text evidence="2">Belongs to the MAP65/ASE1 family.</text>
</comment>